<reference evidence="3" key="3">
    <citation type="submission" date="2022-06" db="UniProtKB">
        <authorList>
            <consortium name="EnsemblPlants"/>
        </authorList>
    </citation>
    <scope>IDENTIFICATION</scope>
</reference>
<dbReference type="Gene3D" id="3.10.20.370">
    <property type="match status" value="1"/>
</dbReference>
<dbReference type="InterPro" id="IPR043502">
    <property type="entry name" value="DNA/RNA_pol_sf"/>
</dbReference>
<dbReference type="Gramene" id="TuG1812G0600002989.01.T01">
    <property type="protein sequence ID" value="TuG1812G0600002989.01.T01.cds432378"/>
    <property type="gene ID" value="TuG1812G0600002989.01"/>
</dbReference>
<dbReference type="FunFam" id="3.30.70.270:FF:000020">
    <property type="entry name" value="Transposon Tf2-6 polyprotein-like Protein"/>
    <property type="match status" value="1"/>
</dbReference>
<dbReference type="Gene3D" id="1.10.340.70">
    <property type="match status" value="1"/>
</dbReference>
<dbReference type="InterPro" id="IPR036397">
    <property type="entry name" value="RNaseH_sf"/>
</dbReference>
<feature type="domain" description="Integrase catalytic" evidence="2">
    <location>
        <begin position="421"/>
        <end position="513"/>
    </location>
</feature>
<dbReference type="GO" id="GO:0015074">
    <property type="term" value="P:DNA integration"/>
    <property type="evidence" value="ECO:0007669"/>
    <property type="project" value="InterPro"/>
</dbReference>
<dbReference type="Pfam" id="PF17921">
    <property type="entry name" value="Integrase_H2C2"/>
    <property type="match status" value="1"/>
</dbReference>
<dbReference type="InterPro" id="IPR001584">
    <property type="entry name" value="Integrase_cat-core"/>
</dbReference>
<dbReference type="Proteomes" id="UP000015106">
    <property type="component" value="Chromosome 6"/>
</dbReference>
<dbReference type="CDD" id="cd01647">
    <property type="entry name" value="RT_LTR"/>
    <property type="match status" value="1"/>
</dbReference>
<sequence length="513" mass="57740">MWIGRGPATFLGAMNTTLSPVLRVCAMVFFDDIVVFSASFALHLQHLREVFALLRKDQWYVKRSKCEFAKQELKYLGHTISAAGVSTNSDKIQQVQGWHVPTSVKEVRSFLGLAGYYRRFVRQFGTIARPLTDLLRKSTPFQWTSATGEAFEALKTALVTTPTLALPDFTKPFVIETDACEYGVGAVLQQEGHPIAYLSKALGPRIKGLSTYEKEYLAMVLAVEQWRPYLQFSEFIIKTDQKSLVHLEEQRLHTPWQQKAFTKLLGLQYRICYRKGTENGAADALSRRPLGASQQANAISVCQPAWLQEVTQGYAQDPKAQQLITQLIVAPMAGGKFTFQQGVIRFRGRVWLGNNVKLQNQIMRALHDNAIGGHSGFPATYNRIKQLFAWPGMKLQIKTHVQTCQVCQQAKPDRSPYPGLLHPLPVSKRCWDLVSLDFIEGLPPSGGANCILVVVDTFSKYAHFLPVTHPYTATQIAQLYMDNVYKLHGMPEALISDRNAVFTSRVWQAIFKL</sequence>
<dbReference type="PANTHER" id="PTHR37984:SF5">
    <property type="entry name" value="PROTEIN NYNRIN-LIKE"/>
    <property type="match status" value="1"/>
</dbReference>
<dbReference type="InterPro" id="IPR012337">
    <property type="entry name" value="RNaseH-like_sf"/>
</dbReference>
<evidence type="ECO:0000313" key="4">
    <source>
        <dbReference type="Proteomes" id="UP000015106"/>
    </source>
</evidence>
<dbReference type="GO" id="GO:0003676">
    <property type="term" value="F:nucleic acid binding"/>
    <property type="evidence" value="ECO:0007669"/>
    <property type="project" value="InterPro"/>
</dbReference>
<dbReference type="AlphaFoldDB" id="A0A8R7QSG9"/>
<reference evidence="3" key="2">
    <citation type="submission" date="2018-03" db="EMBL/GenBank/DDBJ databases">
        <title>The Triticum urartu genome reveals the dynamic nature of wheat genome evolution.</title>
        <authorList>
            <person name="Ling H."/>
            <person name="Ma B."/>
            <person name="Shi X."/>
            <person name="Liu H."/>
            <person name="Dong L."/>
            <person name="Sun H."/>
            <person name="Cao Y."/>
            <person name="Gao Q."/>
            <person name="Zheng S."/>
            <person name="Li Y."/>
            <person name="Yu Y."/>
            <person name="Du H."/>
            <person name="Qi M."/>
            <person name="Li Y."/>
            <person name="Yu H."/>
            <person name="Cui Y."/>
            <person name="Wang N."/>
            <person name="Chen C."/>
            <person name="Wu H."/>
            <person name="Zhao Y."/>
            <person name="Zhang J."/>
            <person name="Li Y."/>
            <person name="Zhou W."/>
            <person name="Zhang B."/>
            <person name="Hu W."/>
            <person name="Eijk M."/>
            <person name="Tang J."/>
            <person name="Witsenboer H."/>
            <person name="Zhao S."/>
            <person name="Li Z."/>
            <person name="Zhang A."/>
            <person name="Wang D."/>
            <person name="Liang C."/>
        </authorList>
    </citation>
    <scope>NUCLEOTIDE SEQUENCE [LARGE SCALE GENOMIC DNA]</scope>
    <source>
        <strain evidence="3">cv. G1812</strain>
    </source>
</reference>
<proteinExistence type="predicted"/>
<dbReference type="CDD" id="cd09274">
    <property type="entry name" value="RNase_HI_RT_Ty3"/>
    <property type="match status" value="1"/>
</dbReference>
<reference evidence="4" key="1">
    <citation type="journal article" date="2013" name="Nature">
        <title>Draft genome of the wheat A-genome progenitor Triticum urartu.</title>
        <authorList>
            <person name="Ling H.Q."/>
            <person name="Zhao S."/>
            <person name="Liu D."/>
            <person name="Wang J."/>
            <person name="Sun H."/>
            <person name="Zhang C."/>
            <person name="Fan H."/>
            <person name="Li D."/>
            <person name="Dong L."/>
            <person name="Tao Y."/>
            <person name="Gao C."/>
            <person name="Wu H."/>
            <person name="Li Y."/>
            <person name="Cui Y."/>
            <person name="Guo X."/>
            <person name="Zheng S."/>
            <person name="Wang B."/>
            <person name="Yu K."/>
            <person name="Liang Q."/>
            <person name="Yang W."/>
            <person name="Lou X."/>
            <person name="Chen J."/>
            <person name="Feng M."/>
            <person name="Jian J."/>
            <person name="Zhang X."/>
            <person name="Luo G."/>
            <person name="Jiang Y."/>
            <person name="Liu J."/>
            <person name="Wang Z."/>
            <person name="Sha Y."/>
            <person name="Zhang B."/>
            <person name="Wu H."/>
            <person name="Tang D."/>
            <person name="Shen Q."/>
            <person name="Xue P."/>
            <person name="Zou S."/>
            <person name="Wang X."/>
            <person name="Liu X."/>
            <person name="Wang F."/>
            <person name="Yang Y."/>
            <person name="An X."/>
            <person name="Dong Z."/>
            <person name="Zhang K."/>
            <person name="Zhang X."/>
            <person name="Luo M.C."/>
            <person name="Dvorak J."/>
            <person name="Tong Y."/>
            <person name="Wang J."/>
            <person name="Yang H."/>
            <person name="Li Z."/>
            <person name="Wang D."/>
            <person name="Zhang A."/>
            <person name="Wang J."/>
        </authorList>
    </citation>
    <scope>NUCLEOTIDE SEQUENCE</scope>
    <source>
        <strain evidence="4">cv. G1812</strain>
    </source>
</reference>
<dbReference type="Gene3D" id="3.30.70.270">
    <property type="match status" value="2"/>
</dbReference>
<dbReference type="PROSITE" id="PS50994">
    <property type="entry name" value="INTEGRASE"/>
    <property type="match status" value="1"/>
</dbReference>
<keyword evidence="4" id="KW-1185">Reference proteome</keyword>
<evidence type="ECO:0000313" key="3">
    <source>
        <dbReference type="EnsemblPlants" id="TuG1812G0600002989.01.T01.cds432378"/>
    </source>
</evidence>
<evidence type="ECO:0000259" key="2">
    <source>
        <dbReference type="PROSITE" id="PS50994"/>
    </source>
</evidence>
<name>A0A8R7QSG9_TRIUA</name>
<dbReference type="InterPro" id="IPR041588">
    <property type="entry name" value="Integrase_H2C2"/>
</dbReference>
<dbReference type="InterPro" id="IPR041577">
    <property type="entry name" value="RT_RNaseH_2"/>
</dbReference>
<organism evidence="3 4">
    <name type="scientific">Triticum urartu</name>
    <name type="common">Red wild einkorn</name>
    <name type="synonym">Crithodium urartu</name>
    <dbReference type="NCBI Taxonomy" id="4572"/>
    <lineage>
        <taxon>Eukaryota</taxon>
        <taxon>Viridiplantae</taxon>
        <taxon>Streptophyta</taxon>
        <taxon>Embryophyta</taxon>
        <taxon>Tracheophyta</taxon>
        <taxon>Spermatophyta</taxon>
        <taxon>Magnoliopsida</taxon>
        <taxon>Liliopsida</taxon>
        <taxon>Poales</taxon>
        <taxon>Poaceae</taxon>
        <taxon>BOP clade</taxon>
        <taxon>Pooideae</taxon>
        <taxon>Triticodae</taxon>
        <taxon>Triticeae</taxon>
        <taxon>Triticinae</taxon>
        <taxon>Triticum</taxon>
    </lineage>
</organism>
<dbReference type="InterPro" id="IPR050951">
    <property type="entry name" value="Retrovirus_Pol_polyprotein"/>
</dbReference>
<protein>
    <recommendedName>
        <fullName evidence="2">Integrase catalytic domain-containing protein</fullName>
    </recommendedName>
</protein>
<accession>A0A8R7QSG9</accession>
<evidence type="ECO:0000256" key="1">
    <source>
        <dbReference type="ARBA" id="ARBA00023268"/>
    </source>
</evidence>
<dbReference type="EnsemblPlants" id="TuG1812G0600002989.01.T01">
    <property type="protein sequence ID" value="TuG1812G0600002989.01.T01.cds432378"/>
    <property type="gene ID" value="TuG1812G0600002989.01"/>
</dbReference>
<dbReference type="Gene3D" id="3.30.420.10">
    <property type="entry name" value="Ribonuclease H-like superfamily/Ribonuclease H"/>
    <property type="match status" value="1"/>
</dbReference>
<dbReference type="InterPro" id="IPR000477">
    <property type="entry name" value="RT_dom"/>
</dbReference>
<dbReference type="Pfam" id="PF17919">
    <property type="entry name" value="RT_RNaseH_2"/>
    <property type="match status" value="1"/>
</dbReference>
<dbReference type="Pfam" id="PF00078">
    <property type="entry name" value="RVT_1"/>
    <property type="match status" value="1"/>
</dbReference>
<dbReference type="GO" id="GO:0003824">
    <property type="term" value="F:catalytic activity"/>
    <property type="evidence" value="ECO:0007669"/>
    <property type="project" value="UniProtKB-KW"/>
</dbReference>
<dbReference type="InterPro" id="IPR043128">
    <property type="entry name" value="Rev_trsase/Diguanyl_cyclase"/>
</dbReference>
<dbReference type="PANTHER" id="PTHR37984">
    <property type="entry name" value="PROTEIN CBG26694"/>
    <property type="match status" value="1"/>
</dbReference>
<keyword evidence="1" id="KW-0511">Multifunctional enzyme</keyword>
<dbReference type="SUPFAM" id="SSF56672">
    <property type="entry name" value="DNA/RNA polymerases"/>
    <property type="match status" value="1"/>
</dbReference>
<dbReference type="SUPFAM" id="SSF53098">
    <property type="entry name" value="Ribonuclease H-like"/>
    <property type="match status" value="1"/>
</dbReference>